<keyword evidence="2" id="KW-1185">Reference proteome</keyword>
<evidence type="ECO:0000313" key="1">
    <source>
        <dbReference type="EMBL" id="MFC5353555.1"/>
    </source>
</evidence>
<evidence type="ECO:0000313" key="2">
    <source>
        <dbReference type="Proteomes" id="UP001596166"/>
    </source>
</evidence>
<proteinExistence type="predicted"/>
<accession>A0ABW0FYR6</accession>
<dbReference type="EMBL" id="JBHSLC010000002">
    <property type="protein sequence ID" value="MFC5353555.1"/>
    <property type="molecule type" value="Genomic_DNA"/>
</dbReference>
<dbReference type="RefSeq" id="WP_376993381.1">
    <property type="nucleotide sequence ID" value="NZ_JBHSLC010000002.1"/>
</dbReference>
<protein>
    <submittedName>
        <fullName evidence="1">Uncharacterized protein</fullName>
    </submittedName>
</protein>
<sequence>MAATPIANFRQQIALVKQATISPEAFRKIHAETAMKAIADLEARQGVYPRTTVVDGRRDADEGSVRYGGVIEYDISPIGDVLDAIFEELLRASPVGPGKDGHYKDAHHLYIDGVRHEVGQGGQPIEVQPGQTAIFLNSKPYARKIEGGIKSRAGEKTERRPGLSAQAPNGVYEITARAMKRRFSNYPVKISFDYRGFVGGEFIGGKAGNKSRDRWPCIVVEVD</sequence>
<organism evidence="1 2">
    <name type="scientific">Azospirillum himalayense</name>
    <dbReference type="NCBI Taxonomy" id="654847"/>
    <lineage>
        <taxon>Bacteria</taxon>
        <taxon>Pseudomonadati</taxon>
        <taxon>Pseudomonadota</taxon>
        <taxon>Alphaproteobacteria</taxon>
        <taxon>Rhodospirillales</taxon>
        <taxon>Azospirillaceae</taxon>
        <taxon>Azospirillum</taxon>
    </lineage>
</organism>
<comment type="caution">
    <text evidence="1">The sequence shown here is derived from an EMBL/GenBank/DDBJ whole genome shotgun (WGS) entry which is preliminary data.</text>
</comment>
<dbReference type="Proteomes" id="UP001596166">
    <property type="component" value="Unassembled WGS sequence"/>
</dbReference>
<gene>
    <name evidence="1" type="ORF">ACFPMG_00920</name>
</gene>
<name>A0ABW0FYR6_9PROT</name>
<reference evidence="2" key="1">
    <citation type="journal article" date="2019" name="Int. J. Syst. Evol. Microbiol.">
        <title>The Global Catalogue of Microorganisms (GCM) 10K type strain sequencing project: providing services to taxonomists for standard genome sequencing and annotation.</title>
        <authorList>
            <consortium name="The Broad Institute Genomics Platform"/>
            <consortium name="The Broad Institute Genome Sequencing Center for Infectious Disease"/>
            <person name="Wu L."/>
            <person name="Ma J."/>
        </authorList>
    </citation>
    <scope>NUCLEOTIDE SEQUENCE [LARGE SCALE GENOMIC DNA]</scope>
    <source>
        <strain evidence="2">CCUG 58760</strain>
    </source>
</reference>